<comment type="similarity">
    <text evidence="3 12">Belongs to the homoserine dehydrogenase family.</text>
</comment>
<gene>
    <name evidence="14" type="ORF">GRAN_4118</name>
</gene>
<keyword evidence="8 11" id="KW-0521">NADP</keyword>
<dbReference type="Gene3D" id="3.30.70.260">
    <property type="match status" value="1"/>
</dbReference>
<comment type="caution">
    <text evidence="14">The sequence shown here is derived from an EMBL/GenBank/DDBJ whole genome shotgun (WGS) entry which is preliminary data.</text>
</comment>
<evidence type="ECO:0000256" key="8">
    <source>
        <dbReference type="ARBA" id="ARBA00022857"/>
    </source>
</evidence>
<keyword evidence="10 11" id="KW-0486">Methionine biosynthesis</keyword>
<evidence type="ECO:0000259" key="13">
    <source>
        <dbReference type="PROSITE" id="PS51671"/>
    </source>
</evidence>
<comment type="pathway">
    <text evidence="1 11">Amino-acid biosynthesis; L-threonine biosynthesis; L-threonine from L-aspartate: step 3/5.</text>
</comment>
<reference evidence="15" key="2">
    <citation type="submission" date="2019-02" db="EMBL/GenBank/DDBJ databases">
        <title>Granulicella sibirica sp. nov., a psychrotolerant acidobacterium isolated from an organic soil layer in forested tundra, West Siberia.</title>
        <authorList>
            <person name="Oshkin I.Y."/>
            <person name="Kulichevskaya I.S."/>
            <person name="Rijpstra W.I.C."/>
            <person name="Sinninghe Damste J.S."/>
            <person name="Rakitin A.L."/>
            <person name="Ravin N.V."/>
            <person name="Dedysh S.N."/>
        </authorList>
    </citation>
    <scope>NUCLEOTIDE SEQUENCE [LARGE SCALE GENOMIC DNA]</scope>
    <source>
        <strain evidence="15">AF10</strain>
    </source>
</reference>
<dbReference type="FunFam" id="3.30.360.10:FF:000005">
    <property type="entry name" value="Homoserine dehydrogenase"/>
    <property type="match status" value="1"/>
</dbReference>
<dbReference type="Pfam" id="PF01842">
    <property type="entry name" value="ACT"/>
    <property type="match status" value="1"/>
</dbReference>
<dbReference type="GO" id="GO:0009086">
    <property type="term" value="P:methionine biosynthetic process"/>
    <property type="evidence" value="ECO:0007669"/>
    <property type="project" value="UniProtKB-KW"/>
</dbReference>
<dbReference type="EC" id="1.1.1.3" evidence="4 11"/>
<keyword evidence="9 11" id="KW-0560">Oxidoreductase</keyword>
<dbReference type="Pfam" id="PF00742">
    <property type="entry name" value="Homoserine_dh"/>
    <property type="match status" value="1"/>
</dbReference>
<accession>A0A4V1L598</accession>
<evidence type="ECO:0000313" key="14">
    <source>
        <dbReference type="EMBL" id="RXH55014.1"/>
    </source>
</evidence>
<comment type="catalytic activity">
    <reaction evidence="11">
        <text>L-homoserine + NADP(+) = L-aspartate 4-semialdehyde + NADPH + H(+)</text>
        <dbReference type="Rhea" id="RHEA:15761"/>
        <dbReference type="ChEBI" id="CHEBI:15378"/>
        <dbReference type="ChEBI" id="CHEBI:57476"/>
        <dbReference type="ChEBI" id="CHEBI:57783"/>
        <dbReference type="ChEBI" id="CHEBI:58349"/>
        <dbReference type="ChEBI" id="CHEBI:537519"/>
        <dbReference type="EC" id="1.1.1.3"/>
    </reaction>
</comment>
<evidence type="ECO:0000256" key="11">
    <source>
        <dbReference type="RuleBase" id="RU000579"/>
    </source>
</evidence>
<reference evidence="14 15" key="1">
    <citation type="submission" date="2018-11" db="EMBL/GenBank/DDBJ databases">
        <authorList>
            <person name="Mardanov A.V."/>
            <person name="Ravin N.V."/>
            <person name="Dedysh S.N."/>
        </authorList>
    </citation>
    <scope>NUCLEOTIDE SEQUENCE [LARGE SCALE GENOMIC DNA]</scope>
    <source>
        <strain evidence="14 15">AF10</strain>
    </source>
</reference>
<dbReference type="GO" id="GO:0004412">
    <property type="term" value="F:homoserine dehydrogenase activity"/>
    <property type="evidence" value="ECO:0007669"/>
    <property type="project" value="UniProtKB-EC"/>
</dbReference>
<protein>
    <recommendedName>
        <fullName evidence="5 11">Homoserine dehydrogenase</fullName>
        <ecNumber evidence="4 11">1.1.1.3</ecNumber>
    </recommendedName>
</protein>
<dbReference type="NCBIfam" id="NF004976">
    <property type="entry name" value="PRK06349.1"/>
    <property type="match status" value="1"/>
</dbReference>
<dbReference type="CDD" id="cd04881">
    <property type="entry name" value="ACT_HSDH-Hom"/>
    <property type="match status" value="1"/>
</dbReference>
<dbReference type="InterPro" id="IPR002912">
    <property type="entry name" value="ACT_dom"/>
</dbReference>
<dbReference type="UniPathway" id="UPA00051">
    <property type="reaction ID" value="UER00465"/>
</dbReference>
<dbReference type="Pfam" id="PF03447">
    <property type="entry name" value="NAD_binding_3"/>
    <property type="match status" value="1"/>
</dbReference>
<dbReference type="InterPro" id="IPR005106">
    <property type="entry name" value="Asp/hSer_DH_NAD-bd"/>
</dbReference>
<dbReference type="PROSITE" id="PS51671">
    <property type="entry name" value="ACT"/>
    <property type="match status" value="1"/>
</dbReference>
<keyword evidence="6 11" id="KW-0028">Amino-acid biosynthesis</keyword>
<dbReference type="Proteomes" id="UP000289437">
    <property type="component" value="Unassembled WGS sequence"/>
</dbReference>
<evidence type="ECO:0000256" key="6">
    <source>
        <dbReference type="ARBA" id="ARBA00022605"/>
    </source>
</evidence>
<sequence>MAQTLRQNRLLMTTTKRPAKMVNKKSSGRPIKVAILGFGTVGSSVARVLAAGKYPGLRLTHIYNRDVERKRLSTAARYVPADAIWTENINDVLTSKVDIIVELMGGLKPTEAWIRAALTLGKSVVTANKQLIAYRGASLLRLAKAHSVQLIHGAAVAGGVPVIPGLLHGQSADHITRIRGILNGTCNYMLTRMEAGAGYAEVLSDAQALGYAEADPSADVDGFDARAKLCILSRIALQAELDPDQVPAQTISTIEKIDFMYAKELGCTIRQVSTAQLDSTRAGAMVQARVGPMLIPHTSPMAWSHGTQNMVVASGRFGGDVVFSGRGAGGEPTAVAVVSDLLAIAQGGVSVELPVHRRRVTGDFISPHYLRFVVNDRPGIVSSIAGALAKVGANIDSILQRPGHDKHALPFVVTTEPCLNSTIDKAVEAMAKMNCMLERPLCLQMLEPEPPTA</sequence>
<evidence type="ECO:0000256" key="1">
    <source>
        <dbReference type="ARBA" id="ARBA00005056"/>
    </source>
</evidence>
<evidence type="ECO:0000256" key="10">
    <source>
        <dbReference type="ARBA" id="ARBA00023167"/>
    </source>
</evidence>
<evidence type="ECO:0000256" key="4">
    <source>
        <dbReference type="ARBA" id="ARBA00013213"/>
    </source>
</evidence>
<dbReference type="InterPro" id="IPR019811">
    <property type="entry name" value="HDH_CS"/>
</dbReference>
<evidence type="ECO:0000256" key="3">
    <source>
        <dbReference type="ARBA" id="ARBA00006753"/>
    </source>
</evidence>
<dbReference type="PANTHER" id="PTHR43331:SF1">
    <property type="entry name" value="HOMOSERINE DEHYDROGENASE"/>
    <property type="match status" value="1"/>
</dbReference>
<dbReference type="PANTHER" id="PTHR43331">
    <property type="entry name" value="HOMOSERINE DEHYDROGENASE"/>
    <property type="match status" value="1"/>
</dbReference>
<comment type="pathway">
    <text evidence="2 11">Amino-acid biosynthesis; L-methionine biosynthesis via de novo pathway; L-homoserine from L-aspartate: step 3/3.</text>
</comment>
<dbReference type="InterPro" id="IPR001342">
    <property type="entry name" value="HDH_cat"/>
</dbReference>
<dbReference type="Gene3D" id="3.30.360.10">
    <property type="entry name" value="Dihydrodipicolinate Reductase, domain 2"/>
    <property type="match status" value="1"/>
</dbReference>
<organism evidence="14 15">
    <name type="scientific">Granulicella sibirica</name>
    <dbReference type="NCBI Taxonomy" id="2479048"/>
    <lineage>
        <taxon>Bacteria</taxon>
        <taxon>Pseudomonadati</taxon>
        <taxon>Acidobacteriota</taxon>
        <taxon>Terriglobia</taxon>
        <taxon>Terriglobales</taxon>
        <taxon>Acidobacteriaceae</taxon>
        <taxon>Granulicella</taxon>
    </lineage>
</organism>
<evidence type="ECO:0000256" key="9">
    <source>
        <dbReference type="ARBA" id="ARBA00023002"/>
    </source>
</evidence>
<proteinExistence type="inferred from homology"/>
<dbReference type="EMBL" id="RDSM01000003">
    <property type="protein sequence ID" value="RXH55014.1"/>
    <property type="molecule type" value="Genomic_DNA"/>
</dbReference>
<keyword evidence="15" id="KW-1185">Reference proteome</keyword>
<dbReference type="SUPFAM" id="SSF51735">
    <property type="entry name" value="NAD(P)-binding Rossmann-fold domains"/>
    <property type="match status" value="1"/>
</dbReference>
<dbReference type="InterPro" id="IPR036291">
    <property type="entry name" value="NAD(P)-bd_dom_sf"/>
</dbReference>
<evidence type="ECO:0000313" key="15">
    <source>
        <dbReference type="Proteomes" id="UP000289437"/>
    </source>
</evidence>
<feature type="domain" description="ACT" evidence="13">
    <location>
        <begin position="369"/>
        <end position="444"/>
    </location>
</feature>
<keyword evidence="7 11" id="KW-0791">Threonine biosynthesis</keyword>
<dbReference type="InterPro" id="IPR045865">
    <property type="entry name" value="ACT-like_dom_sf"/>
</dbReference>
<dbReference type="GO" id="GO:0050661">
    <property type="term" value="F:NADP binding"/>
    <property type="evidence" value="ECO:0007669"/>
    <property type="project" value="InterPro"/>
</dbReference>
<evidence type="ECO:0000256" key="2">
    <source>
        <dbReference type="ARBA" id="ARBA00005062"/>
    </source>
</evidence>
<dbReference type="UniPathway" id="UPA00050">
    <property type="reaction ID" value="UER00063"/>
</dbReference>
<dbReference type="GO" id="GO:0009088">
    <property type="term" value="P:threonine biosynthetic process"/>
    <property type="evidence" value="ECO:0007669"/>
    <property type="project" value="UniProtKB-UniPathway"/>
</dbReference>
<dbReference type="SUPFAM" id="SSF55347">
    <property type="entry name" value="Glyceraldehyde-3-phosphate dehydrogenase-like, C-terminal domain"/>
    <property type="match status" value="1"/>
</dbReference>
<name>A0A4V1L598_9BACT</name>
<dbReference type="AlphaFoldDB" id="A0A4V1L598"/>
<evidence type="ECO:0000256" key="7">
    <source>
        <dbReference type="ARBA" id="ARBA00022697"/>
    </source>
</evidence>
<dbReference type="SUPFAM" id="SSF55021">
    <property type="entry name" value="ACT-like"/>
    <property type="match status" value="1"/>
</dbReference>
<dbReference type="PROSITE" id="PS01042">
    <property type="entry name" value="HOMOSER_DHGENASE"/>
    <property type="match status" value="1"/>
</dbReference>
<evidence type="ECO:0000256" key="5">
    <source>
        <dbReference type="ARBA" id="ARBA00013376"/>
    </source>
</evidence>
<dbReference type="Gene3D" id="3.40.50.720">
    <property type="entry name" value="NAD(P)-binding Rossmann-like Domain"/>
    <property type="match status" value="1"/>
</dbReference>
<evidence type="ECO:0000256" key="12">
    <source>
        <dbReference type="RuleBase" id="RU004171"/>
    </source>
</evidence>